<feature type="compositionally biased region" description="Low complexity" evidence="1">
    <location>
        <begin position="271"/>
        <end position="287"/>
    </location>
</feature>
<dbReference type="AlphaFoldDB" id="A0AAD5WLK7"/>
<dbReference type="Proteomes" id="UP001201980">
    <property type="component" value="Unassembled WGS sequence"/>
</dbReference>
<feature type="region of interest" description="Disordered" evidence="1">
    <location>
        <begin position="260"/>
        <end position="349"/>
    </location>
</feature>
<keyword evidence="3" id="KW-1185">Reference proteome</keyword>
<evidence type="ECO:0000313" key="2">
    <source>
        <dbReference type="EMBL" id="KAJ2890869.1"/>
    </source>
</evidence>
<comment type="caution">
    <text evidence="2">The sequence shown here is derived from an EMBL/GenBank/DDBJ whole genome shotgun (WGS) entry which is preliminary data.</text>
</comment>
<feature type="compositionally biased region" description="Low complexity" evidence="1">
    <location>
        <begin position="298"/>
        <end position="315"/>
    </location>
</feature>
<name>A0AAD5WLK7_9PEZI</name>
<reference evidence="2" key="1">
    <citation type="submission" date="2022-07" db="EMBL/GenBank/DDBJ databases">
        <title>Draft genome sequence of Zalerion maritima ATCC 34329, a (micro)plastics degrading marine fungus.</title>
        <authorList>
            <person name="Paco A."/>
            <person name="Goncalves M.F.M."/>
            <person name="Rocha-Santos T.A.P."/>
            <person name="Alves A."/>
        </authorList>
    </citation>
    <scope>NUCLEOTIDE SEQUENCE</scope>
    <source>
        <strain evidence="2">ATCC 34329</strain>
    </source>
</reference>
<accession>A0AAD5WLK7</accession>
<evidence type="ECO:0000256" key="1">
    <source>
        <dbReference type="SAM" id="MobiDB-lite"/>
    </source>
</evidence>
<gene>
    <name evidence="2" type="ORF">MKZ38_001256</name>
</gene>
<dbReference type="EMBL" id="JAKWBI020001326">
    <property type="protein sequence ID" value="KAJ2890869.1"/>
    <property type="molecule type" value="Genomic_DNA"/>
</dbReference>
<proteinExistence type="predicted"/>
<protein>
    <submittedName>
        <fullName evidence="2">Uncharacterized protein</fullName>
    </submittedName>
</protein>
<feature type="compositionally biased region" description="Low complexity" evidence="1">
    <location>
        <begin position="557"/>
        <end position="569"/>
    </location>
</feature>
<evidence type="ECO:0000313" key="3">
    <source>
        <dbReference type="Proteomes" id="UP001201980"/>
    </source>
</evidence>
<feature type="compositionally biased region" description="Pro residues" evidence="1">
    <location>
        <begin position="538"/>
        <end position="556"/>
    </location>
</feature>
<organism evidence="2 3">
    <name type="scientific">Zalerion maritima</name>
    <dbReference type="NCBI Taxonomy" id="339359"/>
    <lineage>
        <taxon>Eukaryota</taxon>
        <taxon>Fungi</taxon>
        <taxon>Dikarya</taxon>
        <taxon>Ascomycota</taxon>
        <taxon>Pezizomycotina</taxon>
        <taxon>Sordariomycetes</taxon>
        <taxon>Lulworthiomycetidae</taxon>
        <taxon>Lulworthiales</taxon>
        <taxon>Lulworthiaceae</taxon>
        <taxon>Zalerion</taxon>
    </lineage>
</organism>
<feature type="region of interest" description="Disordered" evidence="1">
    <location>
        <begin position="538"/>
        <end position="569"/>
    </location>
</feature>
<sequence>MISTTWLSHAPPTHHSRGRGLLAGTGIGLSIFSKPSDGDSSSSVGPAGTTENVGKGFVAKTNKTFISSIAWMYPSFWTVEDVGVTDSGSDDNLLSSVDVGSSPKGEGSWSFMGIGLTASPPVTPTGEYVYDSAYDRDGDDAWTEFTGPYTFTNGELFYPVVMYQLLDIAADATCDAIPFGVWSVEKGDDLMYAGDEGISGYTSPIHSVVVILDGEELDEIFVGEDGSWSYSLPEALEGGEHTIEILSTWNDLESSKMKKVTTCAAPDTDDPSSTPADTPPAESTPAESTPAESTPAESTPHGDGDGSTSSSAGPTEGIWDATITSTPGGSYDDVPTGGTHGDHSHDSDYDDSNIVVRVEIIVEVHYFVDCSCMREVSTSTLSVYYDDHPSGSDNKCWECAMDEQGIAHTGVYTVTEYTCPYSPSATLSPPVVKPRDACKEVTVTAEVPAVVETDGPCGGYDRDPCFFEDEEEPTETCDEDLPAVAMRALIMALIRDLGTVLTVLAPVTRGVPTPSGLIPTLAPDLGIPAPVPRALFLPRPPPPRGPLSRSSPPPSPSTLATRAAPAPAAAGSKAFVTRATIEKMSLPVVPVC</sequence>